<keyword evidence="2" id="KW-0285">Flavoprotein</keyword>
<dbReference type="AlphaFoldDB" id="A0A161R8T0"/>
<dbReference type="Pfam" id="PF07992">
    <property type="entry name" value="Pyr_redox_2"/>
    <property type="match status" value="1"/>
</dbReference>
<evidence type="ECO:0000259" key="8">
    <source>
        <dbReference type="Pfam" id="PF02852"/>
    </source>
</evidence>
<evidence type="ECO:0000313" key="10">
    <source>
        <dbReference type="EMBL" id="KZE39675.1"/>
    </source>
</evidence>
<keyword evidence="3 6" id="KW-0274">FAD</keyword>
<evidence type="ECO:0000256" key="5">
    <source>
        <dbReference type="PIRSR" id="PIRSR000350-2"/>
    </source>
</evidence>
<sequence>MLTYDAVIIGFGKAGKTLAGKLAAKEWKVALVEKDRDMYGGTCINIACIPTKVLVHDGLHGVPYTKAIERKNEVVEKLRAKNYKTLADHEQVTIYHSAAKFRSDKEVEITIDGRQEVLTAEHIFINTGATPNIPPIKGDIESDKVYTSTTLIEQQKLPGKLVVVGAGYIGLEYASMYNSFGSEVTIISPDDELLPQEDSEIAAEVQKEMEAKGIRFIFGNHAEELTEVDQEDVIVTLSDGEKITAQAVLLATGRTPNVEGLGLENTTIELTENNAIQVNHHLQTTAENVWALGDVKGGMQFTYISLDDSRIVMDSLFGDGKHSLQTRANVPYSVFIDPPFSRVGLTAKQAIDQGYEILEGKLPVSSHPRAHVINDLRGLFKVVVDKKTNLVLGASLFGSDSHELINLVKMAMDLDVPYTFLRDQVYNHPVMSESFNVLFDVN</sequence>
<reference evidence="10 11" key="1">
    <citation type="submission" date="2016-01" db="EMBL/GenBank/DDBJ databases">
        <title>Whole genome sequencing of Bhargavaea cecembensis T14.</title>
        <authorList>
            <person name="Hong K.W."/>
        </authorList>
    </citation>
    <scope>NUCLEOTIDE SEQUENCE [LARGE SCALE GENOMIC DNA]</scope>
    <source>
        <strain evidence="10 11">T14</strain>
    </source>
</reference>
<dbReference type="OrthoDB" id="9800167at2"/>
<gene>
    <name evidence="10" type="ORF">AV656_15775</name>
</gene>
<feature type="binding site" evidence="6">
    <location>
        <begin position="165"/>
        <end position="172"/>
    </location>
    <ligand>
        <name>NAD(+)</name>
        <dbReference type="ChEBI" id="CHEBI:57540"/>
    </ligand>
</feature>
<dbReference type="SUPFAM" id="SSF51905">
    <property type="entry name" value="FAD/NAD(P)-binding domain"/>
    <property type="match status" value="1"/>
</dbReference>
<feature type="domain" description="Pyridine nucleotide-disulphide oxidoreductase dimerisation" evidence="8">
    <location>
        <begin position="330"/>
        <end position="436"/>
    </location>
</feature>
<evidence type="ECO:0000256" key="1">
    <source>
        <dbReference type="ARBA" id="ARBA00007532"/>
    </source>
</evidence>
<dbReference type="SUPFAM" id="SSF55424">
    <property type="entry name" value="FAD/NAD-linked reductases, dimerisation (C-terminal) domain"/>
    <property type="match status" value="1"/>
</dbReference>
<dbReference type="Pfam" id="PF02852">
    <property type="entry name" value="Pyr_redox_dim"/>
    <property type="match status" value="1"/>
</dbReference>
<dbReference type="PRINTS" id="PR00368">
    <property type="entry name" value="FADPNR"/>
</dbReference>
<comment type="cofactor">
    <cofactor evidence="6">
        <name>FAD</name>
        <dbReference type="ChEBI" id="CHEBI:57692"/>
    </cofactor>
    <text evidence="6">Binds 1 FAD per subunit.</text>
</comment>
<dbReference type="InterPro" id="IPR016156">
    <property type="entry name" value="FAD/NAD-linked_Rdtase_dimer_sf"/>
</dbReference>
<dbReference type="PANTHER" id="PTHR43014:SF4">
    <property type="entry name" value="PYRIDINE NUCLEOTIDE-DISULFIDE OXIDOREDUCTASE RCLA-RELATED"/>
    <property type="match status" value="1"/>
</dbReference>
<evidence type="ECO:0000256" key="6">
    <source>
        <dbReference type="PIRSR" id="PIRSR000350-3"/>
    </source>
</evidence>
<dbReference type="RefSeq" id="WP_063178976.1">
    <property type="nucleotide sequence ID" value="NZ_LQNT01000002.1"/>
</dbReference>
<comment type="similarity">
    <text evidence="1">Belongs to the class-I pyridine nucleotide-disulfide oxidoreductase family.</text>
</comment>
<dbReference type="Gene3D" id="3.30.390.30">
    <property type="match status" value="1"/>
</dbReference>
<evidence type="ECO:0008006" key="12">
    <source>
        <dbReference type="Google" id="ProtNLM"/>
    </source>
</evidence>
<keyword evidence="4" id="KW-0560">Oxidoreductase</keyword>
<dbReference type="InterPro" id="IPR001100">
    <property type="entry name" value="Pyr_nuc-diS_OxRdtase"/>
</dbReference>
<keyword evidence="6" id="KW-0547">Nucleotide-binding</keyword>
<feature type="disulfide bond" description="Redox-active" evidence="7">
    <location>
        <begin position="43"/>
        <end position="48"/>
    </location>
</feature>
<dbReference type="Proteomes" id="UP000076490">
    <property type="component" value="Unassembled WGS sequence"/>
</dbReference>
<evidence type="ECO:0000313" key="11">
    <source>
        <dbReference type="Proteomes" id="UP000076490"/>
    </source>
</evidence>
<dbReference type="GO" id="GO:0050660">
    <property type="term" value="F:flavin adenine dinucleotide binding"/>
    <property type="evidence" value="ECO:0007669"/>
    <property type="project" value="TreeGrafter"/>
</dbReference>
<feature type="binding site" evidence="6">
    <location>
        <position position="52"/>
    </location>
    <ligand>
        <name>FAD</name>
        <dbReference type="ChEBI" id="CHEBI:57692"/>
    </ligand>
</feature>
<feature type="binding site" evidence="6">
    <location>
        <position position="294"/>
    </location>
    <ligand>
        <name>FAD</name>
        <dbReference type="ChEBI" id="CHEBI:57692"/>
    </ligand>
</feature>
<dbReference type="FunFam" id="3.30.390.30:FF:000001">
    <property type="entry name" value="Dihydrolipoyl dehydrogenase"/>
    <property type="match status" value="1"/>
</dbReference>
<evidence type="ECO:0000259" key="9">
    <source>
        <dbReference type="Pfam" id="PF07992"/>
    </source>
</evidence>
<dbReference type="InterPro" id="IPR036188">
    <property type="entry name" value="FAD/NAD-bd_sf"/>
</dbReference>
<evidence type="ECO:0000256" key="7">
    <source>
        <dbReference type="PIRSR" id="PIRSR000350-4"/>
    </source>
</evidence>
<dbReference type="InterPro" id="IPR023753">
    <property type="entry name" value="FAD/NAD-binding_dom"/>
</dbReference>
<dbReference type="InterPro" id="IPR004099">
    <property type="entry name" value="Pyr_nucl-diS_OxRdtase_dimer"/>
</dbReference>
<accession>A0A161R8T0</accession>
<dbReference type="Gene3D" id="3.50.50.60">
    <property type="entry name" value="FAD/NAD(P)-binding domain"/>
    <property type="match status" value="2"/>
</dbReference>
<name>A0A161R8T0_9BACL</name>
<dbReference type="PIRSF" id="PIRSF000350">
    <property type="entry name" value="Mercury_reductase_MerA"/>
    <property type="match status" value="1"/>
</dbReference>
<dbReference type="PANTHER" id="PTHR43014">
    <property type="entry name" value="MERCURIC REDUCTASE"/>
    <property type="match status" value="1"/>
</dbReference>
<dbReference type="NCBIfam" id="NF005572">
    <property type="entry name" value="PRK07251.1"/>
    <property type="match status" value="1"/>
</dbReference>
<feature type="binding site" evidence="6">
    <location>
        <position position="253"/>
    </location>
    <ligand>
        <name>NAD(+)</name>
        <dbReference type="ChEBI" id="CHEBI:57540"/>
    </ligand>
</feature>
<comment type="caution">
    <text evidence="10">The sequence shown here is derived from an EMBL/GenBank/DDBJ whole genome shotgun (WGS) entry which is preliminary data.</text>
</comment>
<feature type="domain" description="FAD/NAD(P)-binding" evidence="9">
    <location>
        <begin position="4"/>
        <end position="303"/>
    </location>
</feature>
<dbReference type="GO" id="GO:0003955">
    <property type="term" value="F:NAD(P)H dehydrogenase (quinone) activity"/>
    <property type="evidence" value="ECO:0007669"/>
    <property type="project" value="TreeGrafter"/>
</dbReference>
<dbReference type="PRINTS" id="PR00411">
    <property type="entry name" value="PNDRDTASEI"/>
</dbReference>
<evidence type="ECO:0000256" key="4">
    <source>
        <dbReference type="ARBA" id="ARBA00023002"/>
    </source>
</evidence>
<keyword evidence="6" id="KW-0520">NAD</keyword>
<evidence type="ECO:0000256" key="2">
    <source>
        <dbReference type="ARBA" id="ARBA00022630"/>
    </source>
</evidence>
<proteinExistence type="inferred from homology"/>
<protein>
    <recommendedName>
        <fullName evidence="12">Pyridine nucleotide-disulfide oxidoreductase</fullName>
    </recommendedName>
</protein>
<organism evidence="10 11">
    <name type="scientific">Bhargavaea cecembensis</name>
    <dbReference type="NCBI Taxonomy" id="394098"/>
    <lineage>
        <taxon>Bacteria</taxon>
        <taxon>Bacillati</taxon>
        <taxon>Bacillota</taxon>
        <taxon>Bacilli</taxon>
        <taxon>Bacillales</taxon>
        <taxon>Caryophanaceae</taxon>
        <taxon>Bhargavaea</taxon>
    </lineage>
</organism>
<feature type="active site" description="Proton acceptor" evidence="5">
    <location>
        <position position="428"/>
    </location>
</feature>
<evidence type="ECO:0000256" key="3">
    <source>
        <dbReference type="ARBA" id="ARBA00022827"/>
    </source>
</evidence>
<dbReference type="EMBL" id="LQNT01000002">
    <property type="protein sequence ID" value="KZE39675.1"/>
    <property type="molecule type" value="Genomic_DNA"/>
</dbReference>